<name>A0A517I815_BREBE</name>
<dbReference type="RefSeq" id="WP_144616690.1">
    <property type="nucleotide sequence ID" value="NZ_CP042161.1"/>
</dbReference>
<proteinExistence type="predicted"/>
<dbReference type="AlphaFoldDB" id="A0A517I815"/>
<dbReference type="Proteomes" id="UP000317713">
    <property type="component" value="Chromosome"/>
</dbReference>
<sequence length="150" mass="17093">MIPKEFFDPNHPKAIKDPETIKKFEKILKEIEAKDKTLVNSVDKPQKTPAIAVYFVPGIGQVALVATGAVLIGTALYYAGDWLYDCVDSWLNAETADEYISKNRKGKIRREFPSEYLDKTLNEIEKDAKDGERKARTAKKLLNDNRFKKD</sequence>
<gene>
    <name evidence="1" type="ORF">FPS98_13965</name>
</gene>
<organism evidence="1 2">
    <name type="scientific">Brevibacillus brevis</name>
    <name type="common">Bacillus brevis</name>
    <dbReference type="NCBI Taxonomy" id="1393"/>
    <lineage>
        <taxon>Bacteria</taxon>
        <taxon>Bacillati</taxon>
        <taxon>Bacillota</taxon>
        <taxon>Bacilli</taxon>
        <taxon>Bacillales</taxon>
        <taxon>Paenibacillaceae</taxon>
        <taxon>Brevibacillus</taxon>
    </lineage>
</organism>
<dbReference type="EMBL" id="CP042161">
    <property type="protein sequence ID" value="QDS35015.1"/>
    <property type="molecule type" value="Genomic_DNA"/>
</dbReference>
<protein>
    <submittedName>
        <fullName evidence="1">Uncharacterized protein</fullName>
    </submittedName>
</protein>
<evidence type="ECO:0000313" key="1">
    <source>
        <dbReference type="EMBL" id="QDS35015.1"/>
    </source>
</evidence>
<accession>A0A517I815</accession>
<reference evidence="1 2" key="1">
    <citation type="submission" date="2019-07" db="EMBL/GenBank/DDBJ databases">
        <title>Characterization of Brevibacillus brevis HK544, as a potential biocontrol agent.</title>
        <authorList>
            <person name="Kim H."/>
        </authorList>
    </citation>
    <scope>NUCLEOTIDE SEQUENCE [LARGE SCALE GENOMIC DNA]</scope>
    <source>
        <strain evidence="1 2">HK544</strain>
    </source>
</reference>
<evidence type="ECO:0000313" key="2">
    <source>
        <dbReference type="Proteomes" id="UP000317713"/>
    </source>
</evidence>